<proteinExistence type="predicted"/>
<dbReference type="GO" id="GO:0004622">
    <property type="term" value="F:phosphatidylcholine lysophospholipase activity"/>
    <property type="evidence" value="ECO:0007669"/>
    <property type="project" value="TreeGrafter"/>
</dbReference>
<evidence type="ECO:0000313" key="3">
    <source>
        <dbReference type="Proteomes" id="UP000268033"/>
    </source>
</evidence>
<reference evidence="2 3" key="1">
    <citation type="submission" date="2018-11" db="EMBL/GenBank/DDBJ databases">
        <title>Genomic Encyclopedia of Type Strains, Phase IV (KMG-IV): sequencing the most valuable type-strain genomes for metagenomic binning, comparative biology and taxonomic classification.</title>
        <authorList>
            <person name="Goeker M."/>
        </authorList>
    </citation>
    <scope>NUCLEOTIDE SEQUENCE [LARGE SCALE GENOMIC DNA]</scope>
    <source>
        <strain evidence="2 3">DSM 21945</strain>
    </source>
</reference>
<organism evidence="2 3">
    <name type="scientific">Gallaecimonas pentaromativorans</name>
    <dbReference type="NCBI Taxonomy" id="584787"/>
    <lineage>
        <taxon>Bacteria</taxon>
        <taxon>Pseudomonadati</taxon>
        <taxon>Pseudomonadota</taxon>
        <taxon>Gammaproteobacteria</taxon>
        <taxon>Enterobacterales</taxon>
        <taxon>Gallaecimonadaceae</taxon>
        <taxon>Gallaecimonas</taxon>
    </lineage>
</organism>
<comment type="caution">
    <text evidence="2">The sequence shown here is derived from an EMBL/GenBank/DDBJ whole genome shotgun (WGS) entry which is preliminary data.</text>
</comment>
<sequence length="198" mass="21694">MRKLLLLLLIVSPFGWGKTLLIMGDSLSAGYGLKTDQTWVKLLSDKVKDQADGWQVVNASVSGETTAGGLRRLPAILKEQKPALVLIELGGNDGLRGYPIATMQENLEKMVRLSQQAGAKVMVMEIWLPPNYGPRYLDRFKATFKTVADTTGASWLPFFGKDIALDNGMIQADGIHPTAKAQPLIMEAVWQDVSPALR</sequence>
<dbReference type="Gene3D" id="3.40.50.1110">
    <property type="entry name" value="SGNH hydrolase"/>
    <property type="match status" value="1"/>
</dbReference>
<dbReference type="STRING" id="584787.GCA_001247655_02320"/>
<dbReference type="PANTHER" id="PTHR30383:SF24">
    <property type="entry name" value="THIOESTERASE 1_PROTEASE 1_LYSOPHOSPHOLIPASE L1"/>
    <property type="match status" value="1"/>
</dbReference>
<dbReference type="RefSeq" id="WP_123420830.1">
    <property type="nucleotide sequence ID" value="NZ_JBLXEP010000005.1"/>
</dbReference>
<protein>
    <submittedName>
        <fullName evidence="2">Acyl-CoA thioesterase-1</fullName>
    </submittedName>
</protein>
<dbReference type="Pfam" id="PF13472">
    <property type="entry name" value="Lipase_GDSL_2"/>
    <property type="match status" value="1"/>
</dbReference>
<gene>
    <name evidence="2" type="ORF">EDC28_102385</name>
</gene>
<keyword evidence="3" id="KW-1185">Reference proteome</keyword>
<dbReference type="EMBL" id="RJUL01000002">
    <property type="protein sequence ID" value="ROQ30006.1"/>
    <property type="molecule type" value="Genomic_DNA"/>
</dbReference>
<dbReference type="PROSITE" id="PS01098">
    <property type="entry name" value="LIPASE_GDSL_SER"/>
    <property type="match status" value="1"/>
</dbReference>
<dbReference type="SUPFAM" id="SSF52266">
    <property type="entry name" value="SGNH hydrolase"/>
    <property type="match status" value="1"/>
</dbReference>
<dbReference type="InterPro" id="IPR008265">
    <property type="entry name" value="Lipase_GDSL_AS"/>
</dbReference>
<accession>A0A3N1PZK6</accession>
<dbReference type="AlphaFoldDB" id="A0A3N1PZK6"/>
<evidence type="ECO:0000313" key="2">
    <source>
        <dbReference type="EMBL" id="ROQ30006.1"/>
    </source>
</evidence>
<dbReference type="Proteomes" id="UP000268033">
    <property type="component" value="Unassembled WGS sequence"/>
</dbReference>
<dbReference type="GO" id="GO:0006629">
    <property type="term" value="P:lipid metabolic process"/>
    <property type="evidence" value="ECO:0007669"/>
    <property type="project" value="InterPro"/>
</dbReference>
<evidence type="ECO:0000259" key="1">
    <source>
        <dbReference type="Pfam" id="PF13472"/>
    </source>
</evidence>
<dbReference type="CDD" id="cd01822">
    <property type="entry name" value="Lysophospholipase_L1_like"/>
    <property type="match status" value="1"/>
</dbReference>
<dbReference type="InterPro" id="IPR013830">
    <property type="entry name" value="SGNH_hydro"/>
</dbReference>
<dbReference type="PANTHER" id="PTHR30383">
    <property type="entry name" value="THIOESTERASE 1/PROTEASE 1/LYSOPHOSPHOLIPASE L1"/>
    <property type="match status" value="1"/>
</dbReference>
<dbReference type="InterPro" id="IPR051532">
    <property type="entry name" value="Ester_Hydrolysis_Enzymes"/>
</dbReference>
<feature type="domain" description="SGNH hydrolase-type esterase" evidence="1">
    <location>
        <begin position="23"/>
        <end position="181"/>
    </location>
</feature>
<name>A0A3N1PZK6_9GAMM</name>
<dbReference type="InterPro" id="IPR036514">
    <property type="entry name" value="SGNH_hydro_sf"/>
</dbReference>